<evidence type="ECO:0000259" key="5">
    <source>
        <dbReference type="PROSITE" id="PS50931"/>
    </source>
</evidence>
<evidence type="ECO:0000256" key="1">
    <source>
        <dbReference type="ARBA" id="ARBA00009437"/>
    </source>
</evidence>
<dbReference type="SUPFAM" id="SSF53850">
    <property type="entry name" value="Periplasmic binding protein-like II"/>
    <property type="match status" value="1"/>
</dbReference>
<evidence type="ECO:0000256" key="3">
    <source>
        <dbReference type="ARBA" id="ARBA00023125"/>
    </source>
</evidence>
<organism evidence="6 7">
    <name type="scientific">Rheinheimera marina</name>
    <dbReference type="NCBI Taxonomy" id="1774958"/>
    <lineage>
        <taxon>Bacteria</taxon>
        <taxon>Pseudomonadati</taxon>
        <taxon>Pseudomonadota</taxon>
        <taxon>Gammaproteobacteria</taxon>
        <taxon>Chromatiales</taxon>
        <taxon>Chromatiaceae</taxon>
        <taxon>Rheinheimera</taxon>
    </lineage>
</organism>
<feature type="domain" description="HTH lysR-type" evidence="5">
    <location>
        <begin position="7"/>
        <end position="64"/>
    </location>
</feature>
<dbReference type="Pfam" id="PF00126">
    <property type="entry name" value="HTH_1"/>
    <property type="match status" value="1"/>
</dbReference>
<dbReference type="PROSITE" id="PS50931">
    <property type="entry name" value="HTH_LYSR"/>
    <property type="match status" value="1"/>
</dbReference>
<dbReference type="RefSeq" id="WP_377333228.1">
    <property type="nucleotide sequence ID" value="NZ_JBHSGB010000006.1"/>
</dbReference>
<evidence type="ECO:0000256" key="4">
    <source>
        <dbReference type="ARBA" id="ARBA00023163"/>
    </source>
</evidence>
<dbReference type="InterPro" id="IPR036390">
    <property type="entry name" value="WH_DNA-bd_sf"/>
</dbReference>
<sequence>MANHPILTLDALRAMDAIARKGSFAAAAEHLYKVPSALSYTIAKLEADLDVQLFDRSKQKAQLTPAGQLLLEQGRELLQAASRLQDAIKQVDTGWETQLVLAKDSIVPYAPVLALVQQFMALGKMTEVSIREEVLGGSWEALETGQAQLAIGVSAEMPKGRYELVPIGEAEFVFALSPLHELAELNRQIDLEDVAQQTAIVVADSALDAPKRSSGLFATRRVLRVDSMAAKIAAQVQGLGVGFLPKHLIQAELARGELIAKKTSIPRDNAPLYLAWQKQAQGEALQWFCQQFSQYPWPSVWGTQGA</sequence>
<dbReference type="InterPro" id="IPR000847">
    <property type="entry name" value="LysR_HTH_N"/>
</dbReference>
<name>A0ABV9JL50_9GAMM</name>
<dbReference type="Gene3D" id="1.10.10.10">
    <property type="entry name" value="Winged helix-like DNA-binding domain superfamily/Winged helix DNA-binding domain"/>
    <property type="match status" value="1"/>
</dbReference>
<dbReference type="InterPro" id="IPR036388">
    <property type="entry name" value="WH-like_DNA-bd_sf"/>
</dbReference>
<accession>A0ABV9JL50</accession>
<dbReference type="Pfam" id="PF03466">
    <property type="entry name" value="LysR_substrate"/>
    <property type="match status" value="1"/>
</dbReference>
<evidence type="ECO:0000256" key="2">
    <source>
        <dbReference type="ARBA" id="ARBA00023015"/>
    </source>
</evidence>
<dbReference type="EMBL" id="JBHSGB010000006">
    <property type="protein sequence ID" value="MFC4654998.1"/>
    <property type="molecule type" value="Genomic_DNA"/>
</dbReference>
<keyword evidence="2" id="KW-0805">Transcription regulation</keyword>
<comment type="similarity">
    <text evidence="1">Belongs to the LysR transcriptional regulatory family.</text>
</comment>
<dbReference type="PANTHER" id="PTHR30126">
    <property type="entry name" value="HTH-TYPE TRANSCRIPTIONAL REGULATOR"/>
    <property type="match status" value="1"/>
</dbReference>
<evidence type="ECO:0000313" key="7">
    <source>
        <dbReference type="Proteomes" id="UP001595962"/>
    </source>
</evidence>
<dbReference type="InterPro" id="IPR005119">
    <property type="entry name" value="LysR_subst-bd"/>
</dbReference>
<dbReference type="PANTHER" id="PTHR30126:SF4">
    <property type="entry name" value="LYSR FAMILY TRANSCRIPTIONAL REGULATOR"/>
    <property type="match status" value="1"/>
</dbReference>
<evidence type="ECO:0000313" key="6">
    <source>
        <dbReference type="EMBL" id="MFC4654998.1"/>
    </source>
</evidence>
<protein>
    <submittedName>
        <fullName evidence="6">LysR family transcriptional regulator</fullName>
    </submittedName>
</protein>
<keyword evidence="7" id="KW-1185">Reference proteome</keyword>
<dbReference type="SUPFAM" id="SSF46785">
    <property type="entry name" value="Winged helix' DNA-binding domain"/>
    <property type="match status" value="1"/>
</dbReference>
<comment type="caution">
    <text evidence="6">The sequence shown here is derived from an EMBL/GenBank/DDBJ whole genome shotgun (WGS) entry which is preliminary data.</text>
</comment>
<proteinExistence type="inferred from homology"/>
<dbReference type="Proteomes" id="UP001595962">
    <property type="component" value="Unassembled WGS sequence"/>
</dbReference>
<keyword evidence="3" id="KW-0238">DNA-binding</keyword>
<gene>
    <name evidence="6" type="ORF">ACFO3I_08230</name>
</gene>
<reference evidence="7" key="1">
    <citation type="journal article" date="2019" name="Int. J. Syst. Evol. Microbiol.">
        <title>The Global Catalogue of Microorganisms (GCM) 10K type strain sequencing project: providing services to taxonomists for standard genome sequencing and annotation.</title>
        <authorList>
            <consortium name="The Broad Institute Genomics Platform"/>
            <consortium name="The Broad Institute Genome Sequencing Center for Infectious Disease"/>
            <person name="Wu L."/>
            <person name="Ma J."/>
        </authorList>
    </citation>
    <scope>NUCLEOTIDE SEQUENCE [LARGE SCALE GENOMIC DNA]</scope>
    <source>
        <strain evidence="7">DT28</strain>
    </source>
</reference>
<keyword evidence="4" id="KW-0804">Transcription</keyword>
<dbReference type="Gene3D" id="3.40.190.290">
    <property type="match status" value="1"/>
</dbReference>